<evidence type="ECO:0000313" key="2">
    <source>
        <dbReference type="Proteomes" id="UP000007978"/>
    </source>
</evidence>
<dbReference type="HOGENOM" id="CLU_067153_0_0_1"/>
<evidence type="ECO:0000313" key="1">
    <source>
        <dbReference type="EMBL" id="EKJ78806.1"/>
    </source>
</evidence>
<organism evidence="1 2">
    <name type="scientific">Fusarium pseudograminearum (strain CS3096)</name>
    <name type="common">Wheat and barley crown-rot fungus</name>
    <dbReference type="NCBI Taxonomy" id="1028729"/>
    <lineage>
        <taxon>Eukaryota</taxon>
        <taxon>Fungi</taxon>
        <taxon>Dikarya</taxon>
        <taxon>Ascomycota</taxon>
        <taxon>Pezizomycotina</taxon>
        <taxon>Sordariomycetes</taxon>
        <taxon>Hypocreomycetidae</taxon>
        <taxon>Hypocreales</taxon>
        <taxon>Nectriaceae</taxon>
        <taxon>Fusarium</taxon>
    </lineage>
</organism>
<dbReference type="KEGG" id="fpu:FPSE_00949"/>
<name>K3V0Z7_FUSPC</name>
<dbReference type="GeneID" id="20359569"/>
<dbReference type="AlphaFoldDB" id="K3V0Z7"/>
<dbReference type="EMBL" id="AFNW01000019">
    <property type="protein sequence ID" value="EKJ78806.1"/>
    <property type="molecule type" value="Genomic_DNA"/>
</dbReference>
<accession>K3V0Z7</accession>
<dbReference type="Proteomes" id="UP000007978">
    <property type="component" value="Chromosome 3"/>
</dbReference>
<reference evidence="1 2" key="1">
    <citation type="journal article" date="2012" name="PLoS Pathog.">
        <title>Comparative pathogenomics reveals horizontally acquired novel virulence genes in fungi infecting cereal hosts.</title>
        <authorList>
            <person name="Gardiner D.M."/>
            <person name="McDonald M.C."/>
            <person name="Covarelli L."/>
            <person name="Solomon P.S."/>
            <person name="Rusu A.G."/>
            <person name="Marshall M."/>
            <person name="Kazan K."/>
            <person name="Chakraborty S."/>
            <person name="McDonald B.A."/>
            <person name="Manners J.M."/>
        </authorList>
    </citation>
    <scope>NUCLEOTIDE SEQUENCE [LARGE SCALE GENOMIC DNA]</scope>
    <source>
        <strain evidence="1 2">CS3096</strain>
    </source>
</reference>
<gene>
    <name evidence="1" type="ORF">FPSE_00949</name>
</gene>
<keyword evidence="2" id="KW-1185">Reference proteome</keyword>
<dbReference type="RefSeq" id="XP_009252344.1">
    <property type="nucleotide sequence ID" value="XM_009254069.1"/>
</dbReference>
<proteinExistence type="predicted"/>
<protein>
    <submittedName>
        <fullName evidence="1">Uncharacterized protein</fullName>
    </submittedName>
</protein>
<dbReference type="OrthoDB" id="5337308at2759"/>
<comment type="caution">
    <text evidence="1">The sequence shown here is derived from an EMBL/GenBank/DDBJ whole genome shotgun (WGS) entry which is preliminary data.</text>
</comment>
<dbReference type="eggNOG" id="ENOG502SU4W">
    <property type="taxonomic scope" value="Eukaryota"/>
</dbReference>
<sequence length="282" mass="31767">MHTKHQVPWRTTFTTIALLLIYFFLLSYTSSLPRVGLSPRAVTADGDQLQQNAVGGLTKRVTDTYSKSHDKGHWLHCRMSMTKEEAKESNRGESLEAPFYLQVDGLEEPEGWSPREASSSLFKDDLNEALRALSIPIDFHHESWSHTQAVAIFNEPSWLIDDRDDVDVDVDDVEQGVWSDAAWMQWAILNKHARDGKGKTIGTWHDRITMTIREDPDELYGILGSPNGAGAAYLLLNHKERLGLKIINKVDIFVAEGSYEVTSTSISDVPESIMLLFHVTDV</sequence>